<dbReference type="InterPro" id="IPR025714">
    <property type="entry name" value="Methyltranfer_dom"/>
</dbReference>
<dbReference type="PANTHER" id="PTHR12496">
    <property type="entry name" value="CGI-41 METHYLTRANSFERASE"/>
    <property type="match status" value="1"/>
</dbReference>
<dbReference type="InterPro" id="IPR052220">
    <property type="entry name" value="METTL25"/>
</dbReference>
<dbReference type="OrthoDB" id="5875367at2759"/>
<evidence type="ECO:0000313" key="4">
    <source>
        <dbReference type="RefSeq" id="XP_055884294.1"/>
    </source>
</evidence>
<protein>
    <submittedName>
        <fullName evidence="3 4">Methyltransferase-like protein 25B isoform X1</fullName>
    </submittedName>
</protein>
<dbReference type="Pfam" id="PF13679">
    <property type="entry name" value="Methyltransf_32"/>
    <property type="match status" value="1"/>
</dbReference>
<feature type="domain" description="Methyltransferase" evidence="1">
    <location>
        <begin position="156"/>
        <end position="396"/>
    </location>
</feature>
<evidence type="ECO:0000259" key="1">
    <source>
        <dbReference type="Pfam" id="PF13679"/>
    </source>
</evidence>
<dbReference type="GeneID" id="106073938"/>
<dbReference type="OMA" id="YRWITES"/>
<proteinExistence type="predicted"/>
<gene>
    <name evidence="3 4" type="primary">LOC106073938</name>
</gene>
<reference evidence="3 4" key="1">
    <citation type="submission" date="2025-04" db="UniProtKB">
        <authorList>
            <consortium name="RefSeq"/>
        </authorList>
    </citation>
    <scope>IDENTIFICATION</scope>
</reference>
<accession>A0A9W3AAT6</accession>
<dbReference type="RefSeq" id="XP_055884294.1">
    <property type="nucleotide sequence ID" value="XM_056028319.1"/>
</dbReference>
<sequence length="573" mass="64891">MATFTLCNSKTITSIRKRAHCLSLLLDNYRWIIDSYVSDFYTSTHWGKLPKSVQEYFDNVDPAHFAWLLEKNEVANTNRLIPPLILLTLHCCIHNFSLNRIGVDIESPQTQQDIASALLETNDGDIVDTRCIQQCNYKNGQCMDMEYMFRKHVKPKKQHEINKLGQTVKLLSKTCSASQVIDVGAGLGHLSRILTFQHGLKVTTVEAADGHAPKACSYDKEAKKDVCKANVKKICQVMPKSLESSMKSLENQRKKENKIEQNHCHDSCIRKCNSSSTNYYGISKNGEQHVSCDDKFDLVITDDKNVLKSDLYNKFTEDNDLDYLPSHVICKVNPDIDASNFLDIVNIRNNNGQNQFILVGLHACGDLTPTLLRVFVDCPEAIALASVACCYMKISTDGSTRLANFPMSKFSKTLPFCSLTYVSRELACHFIDAYYQRLKANDQHLKIHSYRAALQCILKFACPQFKNGDYRLVSKKGSRGTFTEYAVEILKKVGIDADSVPQEMYQHCEMLTQYWKRVVAFYTIRLSLAPVVETFILLDRALFLNEKGVSSVLVPIFNSSISPRNFALLAIKQ</sequence>
<dbReference type="RefSeq" id="XP_055884287.1">
    <property type="nucleotide sequence ID" value="XM_056028312.1"/>
</dbReference>
<organism evidence="2 4">
    <name type="scientific">Biomphalaria glabrata</name>
    <name type="common">Bloodfluke planorb</name>
    <name type="synonym">Freshwater snail</name>
    <dbReference type="NCBI Taxonomy" id="6526"/>
    <lineage>
        <taxon>Eukaryota</taxon>
        <taxon>Metazoa</taxon>
        <taxon>Spiralia</taxon>
        <taxon>Lophotrochozoa</taxon>
        <taxon>Mollusca</taxon>
        <taxon>Gastropoda</taxon>
        <taxon>Heterobranchia</taxon>
        <taxon>Euthyneura</taxon>
        <taxon>Panpulmonata</taxon>
        <taxon>Hygrophila</taxon>
        <taxon>Lymnaeoidea</taxon>
        <taxon>Planorbidae</taxon>
        <taxon>Biomphalaria</taxon>
    </lineage>
</organism>
<evidence type="ECO:0000313" key="2">
    <source>
        <dbReference type="Proteomes" id="UP001165740"/>
    </source>
</evidence>
<name>A0A9W3AAT6_BIOGL</name>
<evidence type="ECO:0000313" key="3">
    <source>
        <dbReference type="RefSeq" id="XP_055884287.1"/>
    </source>
</evidence>
<dbReference type="Proteomes" id="UP001165740">
    <property type="component" value="Chromosome 1"/>
</dbReference>
<keyword evidence="2" id="KW-1185">Reference proteome</keyword>
<dbReference type="PANTHER" id="PTHR12496:SF2">
    <property type="entry name" value="METHYLTRANSFERASE-LIKE PROTEIN 25B"/>
    <property type="match status" value="1"/>
</dbReference>
<dbReference type="AlphaFoldDB" id="A0A9W3AAT6"/>